<gene>
    <name evidence="1" type="ORF">JCM19239_4280</name>
</gene>
<reference evidence="2" key="2">
    <citation type="submission" date="2014-09" db="EMBL/GenBank/DDBJ databases">
        <authorList>
            <consortium name="NBRP consortium"/>
            <person name="Sawabe T."/>
            <person name="Meirelles P."/>
            <person name="Nakanishi M."/>
            <person name="Sayaka M."/>
            <person name="Hattori M."/>
            <person name="Ohkuma M."/>
        </authorList>
    </citation>
    <scope>NUCLEOTIDE SEQUENCE [LARGE SCALE GENOMIC DNA]</scope>
    <source>
        <strain evidence="2">JCM 19239</strain>
    </source>
</reference>
<evidence type="ECO:0000313" key="1">
    <source>
        <dbReference type="EMBL" id="GAL25793.1"/>
    </source>
</evidence>
<dbReference type="EMBL" id="BBMS01000012">
    <property type="protein sequence ID" value="GAL25793.1"/>
    <property type="molecule type" value="Genomic_DNA"/>
</dbReference>
<keyword evidence="2" id="KW-1185">Reference proteome</keyword>
<comment type="caution">
    <text evidence="1">The sequence shown here is derived from an EMBL/GenBank/DDBJ whole genome shotgun (WGS) entry which is preliminary data.</text>
</comment>
<accession>A0ABQ0JAJ7</accession>
<sequence>MSIESASTVSLPIMREATTSQQIIKKWTDASGYLSMDTESTDSLSHGINQTLCSVKG</sequence>
<name>A0ABQ0JAJ7_9VIBR</name>
<organism evidence="1 2">
    <name type="scientific">Vibrio variabilis</name>
    <dbReference type="NCBI Taxonomy" id="990271"/>
    <lineage>
        <taxon>Bacteria</taxon>
        <taxon>Pseudomonadati</taxon>
        <taxon>Pseudomonadota</taxon>
        <taxon>Gammaproteobacteria</taxon>
        <taxon>Vibrionales</taxon>
        <taxon>Vibrionaceae</taxon>
        <taxon>Vibrio</taxon>
    </lineage>
</organism>
<dbReference type="Proteomes" id="UP000029223">
    <property type="component" value="Unassembled WGS sequence"/>
</dbReference>
<reference evidence="2" key="1">
    <citation type="submission" date="2014-09" db="EMBL/GenBank/DDBJ databases">
        <title>Vibrio variabilis JCM 19239. (C206) whole genome shotgun sequence.</title>
        <authorList>
            <person name="Sawabe T."/>
            <person name="Meirelles P."/>
            <person name="Nakanishi M."/>
            <person name="Sayaka M."/>
            <person name="Hattori M."/>
            <person name="Ohkuma M."/>
        </authorList>
    </citation>
    <scope>NUCLEOTIDE SEQUENCE [LARGE SCALE GENOMIC DNA]</scope>
    <source>
        <strain evidence="2">JCM 19239</strain>
    </source>
</reference>
<protein>
    <submittedName>
        <fullName evidence="1">Uncharacterized protein</fullName>
    </submittedName>
</protein>
<evidence type="ECO:0000313" key="2">
    <source>
        <dbReference type="Proteomes" id="UP000029223"/>
    </source>
</evidence>
<proteinExistence type="predicted"/>